<dbReference type="GO" id="GO:0005886">
    <property type="term" value="C:plasma membrane"/>
    <property type="evidence" value="ECO:0007669"/>
    <property type="project" value="UniProtKB-SubCell"/>
</dbReference>
<dbReference type="PANTHER" id="PTHR30081">
    <property type="entry name" value="PROTEIN-EXPORT MEMBRANE PROTEIN SEC"/>
    <property type="match status" value="1"/>
</dbReference>
<evidence type="ECO:0000256" key="3">
    <source>
        <dbReference type="ARBA" id="ARBA00022475"/>
    </source>
</evidence>
<keyword evidence="6 9" id="KW-1133">Transmembrane helix</keyword>
<feature type="domain" description="Protein export membrane protein SecD/SecF C-terminal" evidence="12">
    <location>
        <begin position="722"/>
        <end position="902"/>
    </location>
</feature>
<reference evidence="15" key="1">
    <citation type="submission" date="2020-02" db="EMBL/GenBank/DDBJ databases">
        <authorList>
            <person name="Meier V. D."/>
        </authorList>
    </citation>
    <scope>NUCLEOTIDE SEQUENCE</scope>
    <source>
        <strain evidence="15">AVDCRST_MAG17</strain>
    </source>
</reference>
<feature type="transmembrane region" description="Helical" evidence="9">
    <location>
        <begin position="874"/>
        <end position="900"/>
    </location>
</feature>
<comment type="function">
    <text evidence="9">Part of the Sec protein translocase complex. Interacts with the SecYEG preprotein conducting channel. SecDF uses the proton motive force (PMF) to complete protein translocation after the ATP-dependent function of SecA.</text>
</comment>
<name>A0A6J4SIK7_9ACTN</name>
<gene>
    <name evidence="10" type="primary">secF</name>
    <name evidence="9" type="synonym">secD</name>
    <name evidence="15" type="ORF">AVDCRST_MAG17-1310</name>
</gene>
<feature type="domain" description="Protein translocase subunit SecDF P1" evidence="13">
    <location>
        <begin position="60"/>
        <end position="116"/>
    </location>
</feature>
<keyword evidence="4 9" id="KW-0812">Transmembrane</keyword>
<feature type="transmembrane region" description="Helical" evidence="9">
    <location>
        <begin position="468"/>
        <end position="488"/>
    </location>
</feature>
<dbReference type="PANTHER" id="PTHR30081:SF1">
    <property type="entry name" value="PROTEIN TRANSLOCASE SUBUNIT SECD"/>
    <property type="match status" value="1"/>
</dbReference>
<dbReference type="HAMAP" id="MF_01463_B">
    <property type="entry name" value="SecD_B"/>
    <property type="match status" value="1"/>
</dbReference>
<evidence type="ECO:0000256" key="8">
    <source>
        <dbReference type="ARBA" id="ARBA00023136"/>
    </source>
</evidence>
<feature type="transmembrane region" description="Helical" evidence="9">
    <location>
        <begin position="500"/>
        <end position="521"/>
    </location>
</feature>
<evidence type="ECO:0000256" key="10">
    <source>
        <dbReference type="HAMAP-Rule" id="MF_01464"/>
    </source>
</evidence>
<comment type="similarity">
    <text evidence="10">Belongs to the SecD/SecF family. SecF subfamily.</text>
</comment>
<dbReference type="InterPro" id="IPR005791">
    <property type="entry name" value="SecD"/>
</dbReference>
<keyword evidence="3 9" id="KW-1003">Cell membrane</keyword>
<dbReference type="InterPro" id="IPR005665">
    <property type="entry name" value="SecF_bac"/>
</dbReference>
<protein>
    <recommendedName>
        <fullName evidence="9 10">Multifunctional fusion protein</fullName>
    </recommendedName>
    <domain>
        <recommendedName>
            <fullName evidence="9">Protein translocase subunit SecD</fullName>
        </recommendedName>
    </domain>
    <domain>
        <recommendedName>
            <fullName evidence="10">Protein-export membrane protein SecF</fullName>
        </recommendedName>
    </domain>
</protein>
<evidence type="ECO:0000259" key="14">
    <source>
        <dbReference type="Pfam" id="PF22599"/>
    </source>
</evidence>
<accession>A0A6J4SIK7</accession>
<keyword evidence="8 9" id="KW-0472">Membrane</keyword>
<dbReference type="Pfam" id="PF02355">
    <property type="entry name" value="SecD_SecF_C"/>
    <property type="match status" value="2"/>
</dbReference>
<dbReference type="NCBIfam" id="TIGR00916">
    <property type="entry name" value="2A0604s01"/>
    <property type="match status" value="2"/>
</dbReference>
<evidence type="ECO:0000256" key="4">
    <source>
        <dbReference type="ARBA" id="ARBA00022692"/>
    </source>
</evidence>
<dbReference type="InterPro" id="IPR022646">
    <property type="entry name" value="SecD/SecF_CS"/>
</dbReference>
<dbReference type="InterPro" id="IPR022813">
    <property type="entry name" value="SecD/SecF_arch_bac"/>
</dbReference>
<proteinExistence type="inferred from homology"/>
<dbReference type="PRINTS" id="PR01755">
    <property type="entry name" value="SECFTRNLCASE"/>
</dbReference>
<dbReference type="Gene3D" id="3.30.1360.200">
    <property type="match status" value="1"/>
</dbReference>
<feature type="compositionally biased region" description="Basic and acidic residues" evidence="11">
    <location>
        <begin position="981"/>
        <end position="992"/>
    </location>
</feature>
<comment type="subunit">
    <text evidence="9">Forms a complex with SecF. Part of the essential Sec protein translocation apparatus which comprises SecA, SecYEG and auxiliary proteins SecDF. Other proteins may also be involved.</text>
</comment>
<comment type="similarity">
    <text evidence="9">Belongs to the SecD/SecF family. SecD subfamily.</text>
</comment>
<feature type="region of interest" description="Disordered" evidence="11">
    <location>
        <begin position="924"/>
        <end position="1037"/>
    </location>
</feature>
<dbReference type="InterPro" id="IPR055344">
    <property type="entry name" value="SecD_SecF_C_bact"/>
</dbReference>
<dbReference type="InterPro" id="IPR022645">
    <property type="entry name" value="SecD/SecF_bac"/>
</dbReference>
<dbReference type="NCBIfam" id="TIGR01129">
    <property type="entry name" value="secD"/>
    <property type="match status" value="1"/>
</dbReference>
<feature type="transmembrane region" description="Helical" evidence="9">
    <location>
        <begin position="850"/>
        <end position="868"/>
    </location>
</feature>
<dbReference type="Pfam" id="PF21760">
    <property type="entry name" value="SecD_1st"/>
    <property type="match status" value="1"/>
</dbReference>
<feature type="compositionally biased region" description="Low complexity" evidence="11">
    <location>
        <begin position="941"/>
        <end position="958"/>
    </location>
</feature>
<feature type="domain" description="SecDF P1 head subdomain" evidence="14">
    <location>
        <begin position="298"/>
        <end position="425"/>
    </location>
</feature>
<dbReference type="Pfam" id="PF22599">
    <property type="entry name" value="SecDF_P1_head"/>
    <property type="match status" value="1"/>
</dbReference>
<dbReference type="InterPro" id="IPR048631">
    <property type="entry name" value="SecD_1st"/>
</dbReference>
<feature type="domain" description="Protein export membrane protein SecD/SecF C-terminal" evidence="12">
    <location>
        <begin position="428"/>
        <end position="597"/>
    </location>
</feature>
<keyword evidence="5 9" id="KW-0653">Protein transport</keyword>
<organism evidence="15">
    <name type="scientific">uncultured Solirubrobacterales bacterium</name>
    <dbReference type="NCBI Taxonomy" id="768556"/>
    <lineage>
        <taxon>Bacteria</taxon>
        <taxon>Bacillati</taxon>
        <taxon>Actinomycetota</taxon>
        <taxon>Thermoleophilia</taxon>
        <taxon>Solirubrobacterales</taxon>
        <taxon>environmental samples</taxon>
    </lineage>
</organism>
<feature type="compositionally biased region" description="Basic residues" evidence="11">
    <location>
        <begin position="1026"/>
        <end position="1037"/>
    </location>
</feature>
<evidence type="ECO:0000259" key="13">
    <source>
        <dbReference type="Pfam" id="PF21760"/>
    </source>
</evidence>
<keyword evidence="2 9" id="KW-0813">Transport</keyword>
<feature type="transmembrane region" description="Helical" evidence="9">
    <location>
        <begin position="770"/>
        <end position="791"/>
    </location>
</feature>
<dbReference type="SUPFAM" id="SSF82866">
    <property type="entry name" value="Multidrug efflux transporter AcrB transmembrane domain"/>
    <property type="match status" value="2"/>
</dbReference>
<feature type="transmembrane region" description="Helical" evidence="9">
    <location>
        <begin position="628"/>
        <end position="653"/>
    </location>
</feature>
<feature type="region of interest" description="Disordered" evidence="11">
    <location>
        <begin position="162"/>
        <end position="183"/>
    </location>
</feature>
<comment type="subunit">
    <text evidence="10">Forms a complex with SecD. Part of the essential Sec protein translocation apparatus which comprises SecA, SecYEG and auxiliary proteins SecDF. Other proteins may also be involved.</text>
</comment>
<dbReference type="EMBL" id="CADCVV010000095">
    <property type="protein sequence ID" value="CAA9499951.1"/>
    <property type="molecule type" value="Genomic_DNA"/>
</dbReference>
<dbReference type="GO" id="GO:0043952">
    <property type="term" value="P:protein transport by the Sec complex"/>
    <property type="evidence" value="ECO:0007669"/>
    <property type="project" value="UniProtKB-UniRule"/>
</dbReference>
<evidence type="ECO:0000313" key="15">
    <source>
        <dbReference type="EMBL" id="CAA9499951.1"/>
    </source>
</evidence>
<dbReference type="GO" id="GO:0065002">
    <property type="term" value="P:intracellular protein transmembrane transport"/>
    <property type="evidence" value="ECO:0007669"/>
    <property type="project" value="UniProtKB-UniRule"/>
</dbReference>
<evidence type="ECO:0000259" key="12">
    <source>
        <dbReference type="Pfam" id="PF02355"/>
    </source>
</evidence>
<dbReference type="Gene3D" id="1.20.1640.10">
    <property type="entry name" value="Multidrug efflux transporter AcrB transmembrane domain"/>
    <property type="match status" value="2"/>
</dbReference>
<feature type="transmembrane region" description="Helical" evidence="9">
    <location>
        <begin position="570"/>
        <end position="597"/>
    </location>
</feature>
<keyword evidence="7 9" id="KW-0811">Translocation</keyword>
<dbReference type="Gene3D" id="3.30.70.3220">
    <property type="match status" value="1"/>
</dbReference>
<evidence type="ECO:0000256" key="1">
    <source>
        <dbReference type="ARBA" id="ARBA00004651"/>
    </source>
</evidence>
<dbReference type="NCBIfam" id="TIGR00966">
    <property type="entry name" value="transloc_SecF"/>
    <property type="match status" value="1"/>
</dbReference>
<evidence type="ECO:0000256" key="2">
    <source>
        <dbReference type="ARBA" id="ARBA00022448"/>
    </source>
</evidence>
<dbReference type="Pfam" id="PF07549">
    <property type="entry name" value="Sec_GG"/>
    <property type="match status" value="2"/>
</dbReference>
<dbReference type="GO" id="GO:0006605">
    <property type="term" value="P:protein targeting"/>
    <property type="evidence" value="ECO:0007669"/>
    <property type="project" value="UniProtKB-UniRule"/>
</dbReference>
<comment type="subcellular location">
    <subcellularLocation>
        <location evidence="1 9">Cell membrane</location>
        <topology evidence="1 9">Multi-pass membrane protein</topology>
    </subcellularLocation>
</comment>
<feature type="transmembrane region" description="Helical" evidence="9">
    <location>
        <begin position="443"/>
        <end position="463"/>
    </location>
</feature>
<feature type="transmembrane region" description="Helical" evidence="9">
    <location>
        <begin position="743"/>
        <end position="763"/>
    </location>
</feature>
<evidence type="ECO:0000256" key="6">
    <source>
        <dbReference type="ARBA" id="ARBA00022989"/>
    </source>
</evidence>
<dbReference type="InterPro" id="IPR054384">
    <property type="entry name" value="SecDF_P1_head"/>
</dbReference>
<evidence type="ECO:0000256" key="11">
    <source>
        <dbReference type="SAM" id="MobiDB-lite"/>
    </source>
</evidence>
<sequence length="1037" mass="109129">MTSRRRNLAIIALVLTLLGGAIAVILTQPTRLGLDLRGGVELVYEARPTPKVPRVTPQAVDDAISTIRRRTDALGVSEPEIARAGANQIEVALPDVDNAQRAIDQVGTTAQLQFYDWEPNLILEDEEGGGTIRALEAIQQQSTAAQERPQPSLFEAVKLAGQARPAAEDADLPPGGAPPSVARRFGDDRRALLDFYDRRNDSAGDKYYLFGPGSGPTRPPLEGPASTCEELLSELIDNAPEGNRGQRTPPPGSECQAELRGLGTAGPPQGSQVLKVPRGIAVVQAQRPENLPASAQVSQYWVIEDDSELTGSEVRNPEQNTDPQSSEPVVTMEFTDTGQRAFQQVTQRIAERGSETLLPPGSSPDAAFQRFAITLDNEIISLATINFRENPEGIDGRTGAQITGIGDIEETQDLANALRIGALPIDLALVSNTQISATLGQQALNQGVIAAGAGLLLVLLFLVAFYRVLGVVASVTLVLYALFLFALVKLIPITLTLPGIAGLILTLGVAADANIVIFERVKEEARAGASVARAITAGYGKALRTIADANVVTIGVAFILFVIATGGVKGFALGLGVGTLVSLFTAVLATSAILGSLGRTRFLRSRGALGAGGEGVRWSIDFIGLSKWFFSVSGLIVAAGALAIAGLGINFGIDFEGGTRIQTPLERPANVDQVRQALPPGLQNAEVQSVEDPELGANVVQISTEELRPGQEQQVQNALDDAFGVDQAEFTTSSIGPTFGAQIARTAAIAIVASLLLISLYMGLRFEFKFAVPVLIALFHDLLITAGVYALTEREVTTSTVAALLTILGFSIYDTIIVFDRIRENVPRMPRATFSQIVNRSMSEVLTRSLVTSLSTLFPIAALMLFGGETLQDFGFALLVGVASGTYSSVFIAGPVLSAWKERERVYRRRRALIMEENNGVVPAYSTGAVGDGASSSKRTAGAARGSEAAPAAGSARGARGGDGTPRSEPVSAGDGAGEGGDGHEASGEREPVATGARAGTPPTVPGAPADNGEGDRSSNGAARRAANRRRKRHGRR</sequence>
<dbReference type="GO" id="GO:0015450">
    <property type="term" value="F:protein-transporting ATPase activity"/>
    <property type="evidence" value="ECO:0007669"/>
    <property type="project" value="InterPro"/>
</dbReference>
<feature type="compositionally biased region" description="Low complexity" evidence="11">
    <location>
        <begin position="993"/>
        <end position="1010"/>
    </location>
</feature>
<dbReference type="HAMAP" id="MF_01464_B">
    <property type="entry name" value="SecF_B"/>
    <property type="match status" value="1"/>
</dbReference>
<comment type="caution">
    <text evidence="9">Lacks conserved residue(s) required for the propagation of feature annotation.</text>
</comment>
<dbReference type="AlphaFoldDB" id="A0A6J4SIK7"/>
<dbReference type="InterPro" id="IPR048634">
    <property type="entry name" value="SecD_SecF_C"/>
</dbReference>
<feature type="transmembrane region" description="Helical" evidence="9">
    <location>
        <begin position="542"/>
        <end position="564"/>
    </location>
</feature>
<feature type="transmembrane region" description="Helical" evidence="9">
    <location>
        <begin position="797"/>
        <end position="819"/>
    </location>
</feature>
<evidence type="ECO:0000256" key="9">
    <source>
        <dbReference type="HAMAP-Rule" id="MF_01463"/>
    </source>
</evidence>
<evidence type="ECO:0000256" key="7">
    <source>
        <dbReference type="ARBA" id="ARBA00023010"/>
    </source>
</evidence>
<evidence type="ECO:0000256" key="5">
    <source>
        <dbReference type="ARBA" id="ARBA00022927"/>
    </source>
</evidence>